<dbReference type="SUPFAM" id="SSF81383">
    <property type="entry name" value="F-box domain"/>
    <property type="match status" value="1"/>
</dbReference>
<feature type="domain" description="F-box protein Hrt3/FBXO9 C-terminal" evidence="3">
    <location>
        <begin position="448"/>
        <end position="596"/>
    </location>
</feature>
<feature type="compositionally biased region" description="Basic and acidic residues" evidence="2">
    <location>
        <begin position="68"/>
        <end position="81"/>
    </location>
</feature>
<accession>U5HD69</accession>
<dbReference type="GO" id="GO:0019005">
    <property type="term" value="C:SCF ubiquitin ligase complex"/>
    <property type="evidence" value="ECO:0007669"/>
    <property type="project" value="TreeGrafter"/>
</dbReference>
<dbReference type="Pfam" id="PF19270">
    <property type="entry name" value="FBO_C"/>
    <property type="match status" value="1"/>
</dbReference>
<reference evidence="6" key="1">
    <citation type="submission" date="2010-11" db="EMBL/GenBank/DDBJ databases">
        <title>The genome sequence of Microbotryum violaceum strain p1A1 Lamole.</title>
        <authorList>
            <person name="Cuomo C."/>
            <person name="Perlin M."/>
            <person name="Young S.K."/>
            <person name="Zeng Q."/>
            <person name="Gargeya S."/>
            <person name="Alvarado L."/>
            <person name="Berlin A."/>
            <person name="Chapman S.B."/>
            <person name="Chen Z."/>
            <person name="Freedman E."/>
            <person name="Gellesch M."/>
            <person name="Goldberg J."/>
            <person name="Griggs A."/>
            <person name="Gujja S."/>
            <person name="Heilman E."/>
            <person name="Heiman D."/>
            <person name="Howarth C."/>
            <person name="Mehta T."/>
            <person name="Neiman D."/>
            <person name="Pearson M."/>
            <person name="Roberts A."/>
            <person name="Saif S."/>
            <person name="Shea T."/>
            <person name="Shenoy N."/>
            <person name="Sisk P."/>
            <person name="Stolte C."/>
            <person name="Sykes S."/>
            <person name="White J."/>
            <person name="Yandava C."/>
            <person name="Haas B."/>
            <person name="Nusbaum C."/>
            <person name="Birren B."/>
        </authorList>
    </citation>
    <scope>NUCLEOTIDE SEQUENCE [LARGE SCALE GENOMIC DNA]</scope>
    <source>
        <strain evidence="6">p1A1 Lamole</strain>
    </source>
</reference>
<evidence type="ECO:0000313" key="5">
    <source>
        <dbReference type="EnsemblFungi" id="MVLG_05086T0"/>
    </source>
</evidence>
<dbReference type="EMBL" id="GL541705">
    <property type="protein sequence ID" value="KDE04520.1"/>
    <property type="molecule type" value="Genomic_DNA"/>
</dbReference>
<dbReference type="STRING" id="683840.U5HD69"/>
<evidence type="ECO:0000259" key="3">
    <source>
        <dbReference type="Pfam" id="PF19270"/>
    </source>
</evidence>
<keyword evidence="6" id="KW-1185">Reference proteome</keyword>
<feature type="compositionally biased region" description="Low complexity" evidence="2">
    <location>
        <begin position="84"/>
        <end position="103"/>
    </location>
</feature>
<reference evidence="4" key="2">
    <citation type="submission" date="2010-11" db="EMBL/GenBank/DDBJ databases">
        <authorList>
            <consortium name="The Broad Institute Genome Sequencing Platform"/>
            <person name="Earl A."/>
            <person name="Ward D."/>
            <person name="Feldgarden M."/>
            <person name="Gevers D."/>
            <person name="Butler R."/>
            <person name="Young S.K."/>
            <person name="Zeng Q."/>
            <person name="Gargeya S."/>
            <person name="Fitzgerald M."/>
            <person name="Haas B."/>
            <person name="Abouelleil A."/>
            <person name="Alvarado L."/>
            <person name="Arachchi H.M."/>
            <person name="Berlin A."/>
            <person name="Brown A."/>
            <person name="Chapman S.B."/>
            <person name="Chen Z."/>
            <person name="Dunbar C."/>
            <person name="Freedman E."/>
            <person name="Gearin G."/>
            <person name="Gellesch M."/>
            <person name="Goldberg J."/>
            <person name="Griggs A."/>
            <person name="Gujja S."/>
            <person name="Heilman E."/>
            <person name="Heiman D."/>
            <person name="Howarth C."/>
            <person name="Larson L."/>
            <person name="Lui A."/>
            <person name="MacDonald P.J.P."/>
            <person name="Mehta T."/>
            <person name="Montmayeur A."/>
            <person name="Murphy C."/>
            <person name="Neiman D."/>
            <person name="Pearson M."/>
            <person name="Priest M."/>
            <person name="Roberts A."/>
            <person name="Saif S."/>
            <person name="Shea T."/>
            <person name="Shenoy N."/>
            <person name="Sisk P."/>
            <person name="Stolte C."/>
            <person name="Sykes S."/>
            <person name="White J."/>
            <person name="Yandava C."/>
            <person name="Wortman J."/>
            <person name="Nusbaum C."/>
            <person name="Birren B."/>
        </authorList>
    </citation>
    <scope>NUCLEOTIDE SEQUENCE</scope>
    <source>
        <strain evidence="4">P1A1 Lamole</strain>
    </source>
</reference>
<protein>
    <recommendedName>
        <fullName evidence="3">F-box protein Hrt3/FBXO9 C-terminal domain-containing protein</fullName>
    </recommendedName>
</protein>
<dbReference type="EnsemblFungi" id="MVLG_05086T0">
    <property type="protein sequence ID" value="MVLG_05086T0"/>
    <property type="gene ID" value="MVLG_05086"/>
</dbReference>
<dbReference type="GO" id="GO:0031146">
    <property type="term" value="P:SCF-dependent proteasomal ubiquitin-dependent protein catabolic process"/>
    <property type="evidence" value="ECO:0007669"/>
    <property type="project" value="TreeGrafter"/>
</dbReference>
<dbReference type="InterPro" id="IPR036047">
    <property type="entry name" value="F-box-like_dom_sf"/>
</dbReference>
<dbReference type="GO" id="GO:0005737">
    <property type="term" value="C:cytoplasm"/>
    <property type="evidence" value="ECO:0007669"/>
    <property type="project" value="TreeGrafter"/>
</dbReference>
<dbReference type="HOGENOM" id="CLU_017706_3_0_1"/>
<organism evidence="4">
    <name type="scientific">Microbotryum lychnidis-dioicae (strain p1A1 Lamole / MvSl-1064)</name>
    <name type="common">Anther smut fungus</name>
    <dbReference type="NCBI Taxonomy" id="683840"/>
    <lineage>
        <taxon>Eukaryota</taxon>
        <taxon>Fungi</taxon>
        <taxon>Dikarya</taxon>
        <taxon>Basidiomycota</taxon>
        <taxon>Pucciniomycotina</taxon>
        <taxon>Microbotryomycetes</taxon>
        <taxon>Microbotryales</taxon>
        <taxon>Microbotryaceae</taxon>
        <taxon>Microbotryum</taxon>
    </lineage>
</organism>
<dbReference type="OMA" id="SWSQVFQ"/>
<dbReference type="AlphaFoldDB" id="U5HD69"/>
<feature type="compositionally biased region" description="Polar residues" evidence="2">
    <location>
        <begin position="1"/>
        <end position="28"/>
    </location>
</feature>
<gene>
    <name evidence="4" type="ORF">MVLG_05086</name>
</gene>
<evidence type="ECO:0000313" key="4">
    <source>
        <dbReference type="EMBL" id="KDE04520.1"/>
    </source>
</evidence>
<evidence type="ECO:0000256" key="1">
    <source>
        <dbReference type="ARBA" id="ARBA00022786"/>
    </source>
</evidence>
<dbReference type="EMBL" id="AEIJ01000503">
    <property type="status" value="NOT_ANNOTATED_CDS"/>
    <property type="molecule type" value="Genomic_DNA"/>
</dbReference>
<feature type="compositionally biased region" description="Low complexity" evidence="2">
    <location>
        <begin position="112"/>
        <end position="121"/>
    </location>
</feature>
<name>U5HD69_USTV1</name>
<dbReference type="Proteomes" id="UP000017200">
    <property type="component" value="Unassembled WGS sequence"/>
</dbReference>
<dbReference type="InParanoid" id="U5HD69"/>
<feature type="compositionally biased region" description="Acidic residues" evidence="2">
    <location>
        <begin position="34"/>
        <end position="43"/>
    </location>
</feature>
<dbReference type="Gene3D" id="1.20.1280.50">
    <property type="match status" value="1"/>
</dbReference>
<keyword evidence="1" id="KW-0833">Ubl conjugation pathway</keyword>
<dbReference type="PANTHER" id="PTHR12874:SF9">
    <property type="entry name" value="F-BOX ONLY PROTEIN 48"/>
    <property type="match status" value="1"/>
</dbReference>
<reference evidence="5" key="4">
    <citation type="submission" date="2015-06" db="UniProtKB">
        <authorList>
            <consortium name="EnsemblFungi"/>
        </authorList>
    </citation>
    <scope>IDENTIFICATION</scope>
</reference>
<feature type="region of interest" description="Disordered" evidence="2">
    <location>
        <begin position="1"/>
        <end position="43"/>
    </location>
</feature>
<dbReference type="OrthoDB" id="2117972at2759"/>
<feature type="region of interest" description="Disordered" evidence="2">
    <location>
        <begin position="57"/>
        <end position="134"/>
    </location>
</feature>
<feature type="region of interest" description="Disordered" evidence="2">
    <location>
        <begin position="213"/>
        <end position="237"/>
    </location>
</feature>
<sequence>MARDVTNTFKPDASSPSRKSPATSTSKSAIAAVDDPDLDPDLVQELDHFRREWLHESQLKLEQQQQQAEHDDHSQPSKGKAEPSSGLKKAGSASSQVSQVSSSTVDHDHGAQPRSPSLQRSPPRRPHVALAPSTSATSLTQCMHHLELRDLSATTDGDVTAHLPKPKPKPATAIELYDVAVVCEREGRLNDALVNYRAAFKIDAEIDRTYHRLTSRATQESRSSTSTNNVGPNSPAEFNFERTIQIAPDYSADREFRTAQTGASHPHDLHPSSTAFLYDSLARSFAENAYDPDKVEHVHAKLTESEIDVALERIAFHPDDPEAPSPLGSLPREVLLLVLHHLVLSSVIPPAQHNPVNSEDPAKLATRKKGPRKFTLAEHTRNLEVAFDVPYTHLHRPWTTDVEALERFARTCRLARILTLDAGLWRDLCRRVYVAPYQTQEEANQIVAQHGMDWRRCFIEHPCIRFDGAFISVVTYLRRGENSSWYSPTHLITFYRYLRFYPNGLVVSLLTVDPPATVVRILNPALRVKGLTFGRWELRGDHVDLWELIDPSVEETSRKYSFRMELKLRSTNRGRMNKLDMISLATERRLSGEVEPVPIKPTKPYYFSKVVNYAADDLQ</sequence>
<dbReference type="InterPro" id="IPR045464">
    <property type="entry name" value="Hrt3/FBXO9_C"/>
</dbReference>
<dbReference type="PANTHER" id="PTHR12874">
    <property type="entry name" value="F-BOX ONLY PROTEIN 48-RELATED"/>
    <property type="match status" value="1"/>
</dbReference>
<evidence type="ECO:0000256" key="2">
    <source>
        <dbReference type="SAM" id="MobiDB-lite"/>
    </source>
</evidence>
<evidence type="ECO:0000313" key="6">
    <source>
        <dbReference type="Proteomes" id="UP000017200"/>
    </source>
</evidence>
<proteinExistence type="predicted"/>
<feature type="compositionally biased region" description="Polar residues" evidence="2">
    <location>
        <begin position="215"/>
        <end position="232"/>
    </location>
</feature>
<reference evidence="4 6" key="3">
    <citation type="journal article" date="2015" name="BMC Genomics">
        <title>Sex and parasites: genomic and transcriptomic analysis of Microbotryum lychnidis-dioicae, the biotrophic and plant-castrating anther smut fungus.</title>
        <authorList>
            <person name="Perlin M.H."/>
            <person name="Amselem J."/>
            <person name="Fontanillas E."/>
            <person name="Toh S.S."/>
            <person name="Chen Z."/>
            <person name="Goldberg J."/>
            <person name="Duplessis S."/>
            <person name="Henrissat B."/>
            <person name="Young S."/>
            <person name="Zeng Q."/>
            <person name="Aguileta G."/>
            <person name="Petit E."/>
            <person name="Badouin H."/>
            <person name="Andrews J."/>
            <person name="Razeeq D."/>
            <person name="Gabaldon T."/>
            <person name="Quesneville H."/>
            <person name="Giraud T."/>
            <person name="Hood M.E."/>
            <person name="Schultz D.J."/>
            <person name="Cuomo C.A."/>
        </authorList>
    </citation>
    <scope>NUCLEOTIDE SEQUENCE [LARGE SCALE GENOMIC DNA]</scope>
    <source>
        <strain evidence="4">P1A1 Lamole</strain>
        <strain evidence="6">p1A1 Lamole</strain>
    </source>
</reference>